<dbReference type="OrthoDB" id="4160565at2759"/>
<keyword evidence="4" id="KW-1185">Reference proteome</keyword>
<protein>
    <submittedName>
        <fullName evidence="3">Uncharacterized protein</fullName>
    </submittedName>
</protein>
<organism evidence="3 4">
    <name type="scientific">Hyaloscypha hepaticicola</name>
    <dbReference type="NCBI Taxonomy" id="2082293"/>
    <lineage>
        <taxon>Eukaryota</taxon>
        <taxon>Fungi</taxon>
        <taxon>Dikarya</taxon>
        <taxon>Ascomycota</taxon>
        <taxon>Pezizomycotina</taxon>
        <taxon>Leotiomycetes</taxon>
        <taxon>Helotiales</taxon>
        <taxon>Hyaloscyphaceae</taxon>
        <taxon>Hyaloscypha</taxon>
    </lineage>
</organism>
<keyword evidence="2" id="KW-1133">Transmembrane helix</keyword>
<reference evidence="3 4" key="1">
    <citation type="submission" date="2016-05" db="EMBL/GenBank/DDBJ databases">
        <title>A degradative enzymes factory behind the ericoid mycorrhizal symbiosis.</title>
        <authorList>
            <consortium name="DOE Joint Genome Institute"/>
            <person name="Martino E."/>
            <person name="Morin E."/>
            <person name="Grelet G."/>
            <person name="Kuo A."/>
            <person name="Kohler A."/>
            <person name="Daghino S."/>
            <person name="Barry K."/>
            <person name="Choi C."/>
            <person name="Cichocki N."/>
            <person name="Clum A."/>
            <person name="Copeland A."/>
            <person name="Hainaut M."/>
            <person name="Haridas S."/>
            <person name="Labutti K."/>
            <person name="Lindquist E."/>
            <person name="Lipzen A."/>
            <person name="Khouja H.-R."/>
            <person name="Murat C."/>
            <person name="Ohm R."/>
            <person name="Olson A."/>
            <person name="Spatafora J."/>
            <person name="Veneault-Fourrey C."/>
            <person name="Henrissat B."/>
            <person name="Grigoriev I."/>
            <person name="Martin F."/>
            <person name="Perotto S."/>
        </authorList>
    </citation>
    <scope>NUCLEOTIDE SEQUENCE [LARGE SCALE GENOMIC DNA]</scope>
    <source>
        <strain evidence="3 4">UAMH 7357</strain>
    </source>
</reference>
<dbReference type="Proteomes" id="UP000235672">
    <property type="component" value="Unassembled WGS sequence"/>
</dbReference>
<dbReference type="EMBL" id="KZ613491">
    <property type="protein sequence ID" value="PMD19085.1"/>
    <property type="molecule type" value="Genomic_DNA"/>
</dbReference>
<dbReference type="AlphaFoldDB" id="A0A2J6PYH3"/>
<sequence>MSLTLPTFTKMPNLSTSYLLPAVLLNPAFILHLINTYVSHMWPPPLTISHSPHPFMESLGPLPGSDPFLDMHADDQLCWRYTIVMVIVQLFSFIRISDNRVRRRSAREAAKLERERIRKEKSEQKEQMKMHVASKVSGIGSYLDGACELPEERYTNGTARGGENGVVKVGEPDERMMDSSSEGSLTETSEEEMMI</sequence>
<evidence type="ECO:0000256" key="2">
    <source>
        <dbReference type="SAM" id="Phobius"/>
    </source>
</evidence>
<evidence type="ECO:0000313" key="3">
    <source>
        <dbReference type="EMBL" id="PMD19085.1"/>
    </source>
</evidence>
<feature type="transmembrane region" description="Helical" evidence="2">
    <location>
        <begin position="18"/>
        <end position="38"/>
    </location>
</feature>
<keyword evidence="2" id="KW-0812">Transmembrane</keyword>
<accession>A0A2J6PYH3</accession>
<proteinExistence type="predicted"/>
<gene>
    <name evidence="3" type="ORF">NA56DRAFT_214529</name>
</gene>
<evidence type="ECO:0000313" key="4">
    <source>
        <dbReference type="Proteomes" id="UP000235672"/>
    </source>
</evidence>
<feature type="transmembrane region" description="Helical" evidence="2">
    <location>
        <begin position="79"/>
        <end position="97"/>
    </location>
</feature>
<evidence type="ECO:0000256" key="1">
    <source>
        <dbReference type="SAM" id="MobiDB-lite"/>
    </source>
</evidence>
<keyword evidence="2" id="KW-0472">Membrane</keyword>
<name>A0A2J6PYH3_9HELO</name>
<feature type="region of interest" description="Disordered" evidence="1">
    <location>
        <begin position="154"/>
        <end position="195"/>
    </location>
</feature>